<gene>
    <name evidence="2" type="ORF">BBOU_0162</name>
</gene>
<dbReference type="EMBL" id="JGYQ01000002">
    <property type="protein sequence ID" value="KFI49299.1"/>
    <property type="molecule type" value="Genomic_DNA"/>
</dbReference>
<feature type="compositionally biased region" description="Polar residues" evidence="1">
    <location>
        <begin position="77"/>
        <end position="95"/>
    </location>
</feature>
<sequence>MISPHALACSVCRRISCGRSPKVWKLRVQLIWLRGADRTAAPPAAATRTRIPRYAQAVRSNRSNCVEKDAPRHSETAESPQNRSGTHPSPQTVYGNVVLSVTSL</sequence>
<protein>
    <submittedName>
        <fullName evidence="2">Outer membrane usher protein fimD</fullName>
    </submittedName>
</protein>
<evidence type="ECO:0000313" key="2">
    <source>
        <dbReference type="EMBL" id="KFI49299.1"/>
    </source>
</evidence>
<comment type="caution">
    <text evidence="2">The sequence shown here is derived from an EMBL/GenBank/DDBJ whole genome shotgun (WGS) entry which is preliminary data.</text>
</comment>
<accession>A0A086ZRZ9</accession>
<dbReference type="AlphaFoldDB" id="A0A086ZRZ9"/>
<evidence type="ECO:0000256" key="1">
    <source>
        <dbReference type="SAM" id="MobiDB-lite"/>
    </source>
</evidence>
<feature type="compositionally biased region" description="Basic and acidic residues" evidence="1">
    <location>
        <begin position="65"/>
        <end position="76"/>
    </location>
</feature>
<name>A0A086ZRZ9_9BIFI</name>
<organism evidence="2 3">
    <name type="scientific">Bifidobacterium boum</name>
    <dbReference type="NCBI Taxonomy" id="78343"/>
    <lineage>
        <taxon>Bacteria</taxon>
        <taxon>Bacillati</taxon>
        <taxon>Actinomycetota</taxon>
        <taxon>Actinomycetes</taxon>
        <taxon>Bifidobacteriales</taxon>
        <taxon>Bifidobacteriaceae</taxon>
        <taxon>Bifidobacterium</taxon>
    </lineage>
</organism>
<reference evidence="2 3" key="1">
    <citation type="submission" date="2014-03" db="EMBL/GenBank/DDBJ databases">
        <title>Genomics of Bifidobacteria.</title>
        <authorList>
            <person name="Ventura M."/>
            <person name="Milani C."/>
            <person name="Lugli G.A."/>
        </authorList>
    </citation>
    <scope>NUCLEOTIDE SEQUENCE [LARGE SCALE GENOMIC DNA]</scope>
    <source>
        <strain evidence="2 3">LMG 10736</strain>
    </source>
</reference>
<evidence type="ECO:0000313" key="3">
    <source>
        <dbReference type="Proteomes" id="UP000029093"/>
    </source>
</evidence>
<dbReference type="Proteomes" id="UP000029093">
    <property type="component" value="Unassembled WGS sequence"/>
</dbReference>
<feature type="region of interest" description="Disordered" evidence="1">
    <location>
        <begin position="57"/>
        <end position="95"/>
    </location>
</feature>
<proteinExistence type="predicted"/>
<keyword evidence="3" id="KW-1185">Reference proteome</keyword>